<feature type="compositionally biased region" description="Basic and acidic residues" evidence="1">
    <location>
        <begin position="177"/>
        <end position="188"/>
    </location>
</feature>
<reference evidence="2 3" key="1">
    <citation type="submission" date="2016-06" db="EMBL/GenBank/DDBJ databases">
        <title>Evolution of pathogenesis and genome organization in the Tremellales.</title>
        <authorList>
            <person name="Cuomo C."/>
            <person name="Litvintseva A."/>
            <person name="Heitman J."/>
            <person name="Chen Y."/>
            <person name="Sun S."/>
            <person name="Springer D."/>
            <person name="Dromer F."/>
            <person name="Young S."/>
            <person name="Zeng Q."/>
            <person name="Chapman S."/>
            <person name="Gujja S."/>
            <person name="Saif S."/>
            <person name="Birren B."/>
        </authorList>
    </citation>
    <scope>NUCLEOTIDE SEQUENCE [LARGE SCALE GENOMIC DNA]</scope>
    <source>
        <strain evidence="2 3">CBS 6273</strain>
    </source>
</reference>
<dbReference type="AlphaFoldDB" id="A0A1E3KE21"/>
<feature type="compositionally biased region" description="Polar residues" evidence="1">
    <location>
        <begin position="122"/>
        <end position="157"/>
    </location>
</feature>
<evidence type="ECO:0000313" key="3">
    <source>
        <dbReference type="Proteomes" id="UP000095149"/>
    </source>
</evidence>
<accession>A0A1E3KE21</accession>
<evidence type="ECO:0000313" key="2">
    <source>
        <dbReference type="EMBL" id="ODO11339.1"/>
    </source>
</evidence>
<proteinExistence type="predicted"/>
<dbReference type="EMBL" id="MEKH01000001">
    <property type="protein sequence ID" value="ODO11339.1"/>
    <property type="molecule type" value="Genomic_DNA"/>
</dbReference>
<feature type="region of interest" description="Disordered" evidence="1">
    <location>
        <begin position="100"/>
        <end position="188"/>
    </location>
</feature>
<sequence length="188" mass="20650">MLSTSDIGKTFSRAAMIMLIDPQGPISQQYSAAATVPLIKSPSLWLPKPVELPTDIHPLPEDITAYFVYPFTLEEHVRQQHPSPHEAIAQRRARLAEVLHQREEEEERKEKDELRRIAPGYNPSSLLVPTSTNHTPSTSIPQSHGGQPALSSLSRAVSGSEGGDAREGAGGDPMDDLVARLEEMEAKR</sequence>
<dbReference type="OrthoDB" id="2506317at2759"/>
<comment type="caution">
    <text evidence="2">The sequence shown here is derived from an EMBL/GenBank/DDBJ whole genome shotgun (WGS) entry which is preliminary data.</text>
</comment>
<feature type="compositionally biased region" description="Basic and acidic residues" evidence="1">
    <location>
        <begin position="100"/>
        <end position="116"/>
    </location>
</feature>
<organism evidence="2 3">
    <name type="scientific">Cryptococcus amylolentus CBS 6273</name>
    <dbReference type="NCBI Taxonomy" id="1296118"/>
    <lineage>
        <taxon>Eukaryota</taxon>
        <taxon>Fungi</taxon>
        <taxon>Dikarya</taxon>
        <taxon>Basidiomycota</taxon>
        <taxon>Agaricomycotina</taxon>
        <taxon>Tremellomycetes</taxon>
        <taxon>Tremellales</taxon>
        <taxon>Cryptococcaceae</taxon>
        <taxon>Cryptococcus</taxon>
    </lineage>
</organism>
<name>A0A1E3KE21_9TREE</name>
<protein>
    <submittedName>
        <fullName evidence="2">Uncharacterized protein</fullName>
    </submittedName>
</protein>
<dbReference type="Proteomes" id="UP000095149">
    <property type="component" value="Unassembled WGS sequence"/>
</dbReference>
<gene>
    <name evidence="2" type="ORF">I350_00118</name>
</gene>
<evidence type="ECO:0000256" key="1">
    <source>
        <dbReference type="SAM" id="MobiDB-lite"/>
    </source>
</evidence>